<protein>
    <submittedName>
        <fullName evidence="3">Uncharacterized protein</fullName>
    </submittedName>
</protein>
<organism evidence="3 4">
    <name type="scientific">Aspergillus sclerotiicarbonarius (strain CBS 121057 / IBT 28362)</name>
    <dbReference type="NCBI Taxonomy" id="1448318"/>
    <lineage>
        <taxon>Eukaryota</taxon>
        <taxon>Fungi</taxon>
        <taxon>Dikarya</taxon>
        <taxon>Ascomycota</taxon>
        <taxon>Pezizomycotina</taxon>
        <taxon>Eurotiomycetes</taxon>
        <taxon>Eurotiomycetidae</taxon>
        <taxon>Eurotiales</taxon>
        <taxon>Aspergillaceae</taxon>
        <taxon>Aspergillus</taxon>
        <taxon>Aspergillus subgen. Circumdati</taxon>
    </lineage>
</organism>
<dbReference type="VEuPathDB" id="FungiDB:BO78DRAFT_443280"/>
<dbReference type="OrthoDB" id="4448499at2759"/>
<accession>A0A319EI67</accession>
<evidence type="ECO:0000313" key="3">
    <source>
        <dbReference type="EMBL" id="PYI07375.1"/>
    </source>
</evidence>
<feature type="coiled-coil region" evidence="1">
    <location>
        <begin position="79"/>
        <end position="106"/>
    </location>
</feature>
<dbReference type="EMBL" id="KZ826342">
    <property type="protein sequence ID" value="PYI07375.1"/>
    <property type="molecule type" value="Genomic_DNA"/>
</dbReference>
<reference evidence="3 4" key="1">
    <citation type="submission" date="2018-02" db="EMBL/GenBank/DDBJ databases">
        <title>The genomes of Aspergillus section Nigri reveals drivers in fungal speciation.</title>
        <authorList>
            <consortium name="DOE Joint Genome Institute"/>
            <person name="Vesth T.C."/>
            <person name="Nybo J."/>
            <person name="Theobald S."/>
            <person name="Brandl J."/>
            <person name="Frisvad J.C."/>
            <person name="Nielsen K.F."/>
            <person name="Lyhne E.K."/>
            <person name="Kogle M.E."/>
            <person name="Kuo A."/>
            <person name="Riley R."/>
            <person name="Clum A."/>
            <person name="Nolan M."/>
            <person name="Lipzen A."/>
            <person name="Salamov A."/>
            <person name="Henrissat B."/>
            <person name="Wiebenga A."/>
            <person name="De vries R.P."/>
            <person name="Grigoriev I.V."/>
            <person name="Mortensen U.H."/>
            <person name="Andersen M.R."/>
            <person name="Baker S.E."/>
        </authorList>
    </citation>
    <scope>NUCLEOTIDE SEQUENCE [LARGE SCALE GENOMIC DNA]</scope>
    <source>
        <strain evidence="3 4">CBS 121057</strain>
    </source>
</reference>
<sequence>MEAHYHDDELEQLLQSIDDLPPPDPNYGLGLDPALLTIDSLRSNSFSYFPPLPPPLGEGTSGAPKMVTPTQPIRQEPRTLELENHVASLEKEIESLKSTVKQLKAYLSHLQPWMTEVAEALDKLGEAPVTPQLGFRPDGDL</sequence>
<name>A0A319EI67_ASPSB</name>
<evidence type="ECO:0000256" key="2">
    <source>
        <dbReference type="SAM" id="MobiDB-lite"/>
    </source>
</evidence>
<dbReference type="CDD" id="cd14686">
    <property type="entry name" value="bZIP"/>
    <property type="match status" value="1"/>
</dbReference>
<gene>
    <name evidence="3" type="ORF">BO78DRAFT_443280</name>
</gene>
<keyword evidence="4" id="KW-1185">Reference proteome</keyword>
<proteinExistence type="predicted"/>
<dbReference type="Proteomes" id="UP000248423">
    <property type="component" value="Unassembled WGS sequence"/>
</dbReference>
<dbReference type="AlphaFoldDB" id="A0A319EI67"/>
<evidence type="ECO:0000313" key="4">
    <source>
        <dbReference type="Proteomes" id="UP000248423"/>
    </source>
</evidence>
<feature type="region of interest" description="Disordered" evidence="2">
    <location>
        <begin position="49"/>
        <end position="72"/>
    </location>
</feature>
<evidence type="ECO:0000256" key="1">
    <source>
        <dbReference type="SAM" id="Coils"/>
    </source>
</evidence>
<keyword evidence="1" id="KW-0175">Coiled coil</keyword>